<keyword evidence="2" id="KW-1185">Reference proteome</keyword>
<sequence>MDSHQKKAFSNHTTIGSGIILKKKKKKRKNESYKCKLTAFNTMTVQLCFRATAITFMVSIEHQDSPIMVRSQSILLSDTNKIIQTSIQNEFMESKS</sequence>
<evidence type="ECO:0000313" key="2">
    <source>
        <dbReference type="Proteomes" id="UP001164929"/>
    </source>
</evidence>
<protein>
    <submittedName>
        <fullName evidence="1">Uncharacterized protein</fullName>
    </submittedName>
</protein>
<dbReference type="EMBL" id="JAQIZT010000018">
    <property type="protein sequence ID" value="KAJ6957705.1"/>
    <property type="molecule type" value="Genomic_DNA"/>
</dbReference>
<name>A0AAD6LBM4_9ROSI</name>
<comment type="caution">
    <text evidence="1">The sequence shown here is derived from an EMBL/GenBank/DDBJ whole genome shotgun (WGS) entry which is preliminary data.</text>
</comment>
<reference evidence="1 2" key="1">
    <citation type="journal article" date="2023" name="Mol. Ecol. Resour.">
        <title>Chromosome-level genome assembly of a triploid poplar Populus alba 'Berolinensis'.</title>
        <authorList>
            <person name="Chen S."/>
            <person name="Yu Y."/>
            <person name="Wang X."/>
            <person name="Wang S."/>
            <person name="Zhang T."/>
            <person name="Zhou Y."/>
            <person name="He R."/>
            <person name="Meng N."/>
            <person name="Wang Y."/>
            <person name="Liu W."/>
            <person name="Liu Z."/>
            <person name="Liu J."/>
            <person name="Guo Q."/>
            <person name="Huang H."/>
            <person name="Sederoff R.R."/>
            <person name="Wang G."/>
            <person name="Qu G."/>
            <person name="Chen S."/>
        </authorList>
    </citation>
    <scope>NUCLEOTIDE SEQUENCE [LARGE SCALE GENOMIC DNA]</scope>
    <source>
        <strain evidence="1">SC-2020</strain>
    </source>
</reference>
<evidence type="ECO:0000313" key="1">
    <source>
        <dbReference type="EMBL" id="KAJ6957705.1"/>
    </source>
</evidence>
<accession>A0AAD6LBM4</accession>
<proteinExistence type="predicted"/>
<gene>
    <name evidence="1" type="ORF">NC653_039617</name>
</gene>
<dbReference type="Proteomes" id="UP001164929">
    <property type="component" value="Chromosome 18"/>
</dbReference>
<organism evidence="1 2">
    <name type="scientific">Populus alba x Populus x berolinensis</name>
    <dbReference type="NCBI Taxonomy" id="444605"/>
    <lineage>
        <taxon>Eukaryota</taxon>
        <taxon>Viridiplantae</taxon>
        <taxon>Streptophyta</taxon>
        <taxon>Embryophyta</taxon>
        <taxon>Tracheophyta</taxon>
        <taxon>Spermatophyta</taxon>
        <taxon>Magnoliopsida</taxon>
        <taxon>eudicotyledons</taxon>
        <taxon>Gunneridae</taxon>
        <taxon>Pentapetalae</taxon>
        <taxon>rosids</taxon>
        <taxon>fabids</taxon>
        <taxon>Malpighiales</taxon>
        <taxon>Salicaceae</taxon>
        <taxon>Saliceae</taxon>
        <taxon>Populus</taxon>
    </lineage>
</organism>
<dbReference type="AlphaFoldDB" id="A0AAD6LBM4"/>